<dbReference type="OrthoDB" id="9799230at2"/>
<organism evidence="2 3">
    <name type="scientific">Allorhodopirellula solitaria</name>
    <dbReference type="NCBI Taxonomy" id="2527987"/>
    <lineage>
        <taxon>Bacteria</taxon>
        <taxon>Pseudomonadati</taxon>
        <taxon>Planctomycetota</taxon>
        <taxon>Planctomycetia</taxon>
        <taxon>Pirellulales</taxon>
        <taxon>Pirellulaceae</taxon>
        <taxon>Allorhodopirellula</taxon>
    </lineage>
</organism>
<name>A0A5C5XUK6_9BACT</name>
<accession>A0A5C5XUK6</accession>
<evidence type="ECO:0000313" key="2">
    <source>
        <dbReference type="EMBL" id="TWT65282.1"/>
    </source>
</evidence>
<dbReference type="GO" id="GO:0016829">
    <property type="term" value="F:lyase activity"/>
    <property type="evidence" value="ECO:0007669"/>
    <property type="project" value="UniProtKB-KW"/>
</dbReference>
<dbReference type="AlphaFoldDB" id="A0A5C5XUK6"/>
<evidence type="ECO:0000313" key="3">
    <source>
        <dbReference type="Proteomes" id="UP000318053"/>
    </source>
</evidence>
<dbReference type="PANTHER" id="PTHR46388">
    <property type="entry name" value="NHL REPEAT-CONTAINING PROTEIN 2"/>
    <property type="match status" value="1"/>
</dbReference>
<keyword evidence="1" id="KW-0732">Signal</keyword>
<dbReference type="SUPFAM" id="SSF101898">
    <property type="entry name" value="NHL repeat"/>
    <property type="match status" value="1"/>
</dbReference>
<dbReference type="EMBL" id="SJPK01000007">
    <property type="protein sequence ID" value="TWT65282.1"/>
    <property type="molecule type" value="Genomic_DNA"/>
</dbReference>
<keyword evidence="3" id="KW-1185">Reference proteome</keyword>
<reference evidence="2 3" key="1">
    <citation type="submission" date="2019-02" db="EMBL/GenBank/DDBJ databases">
        <title>Deep-cultivation of Planctomycetes and their phenomic and genomic characterization uncovers novel biology.</title>
        <authorList>
            <person name="Wiegand S."/>
            <person name="Jogler M."/>
            <person name="Boedeker C."/>
            <person name="Pinto D."/>
            <person name="Vollmers J."/>
            <person name="Rivas-Marin E."/>
            <person name="Kohn T."/>
            <person name="Peeters S.H."/>
            <person name="Heuer A."/>
            <person name="Rast P."/>
            <person name="Oberbeckmann S."/>
            <person name="Bunk B."/>
            <person name="Jeske O."/>
            <person name="Meyerdierks A."/>
            <person name="Storesund J.E."/>
            <person name="Kallscheuer N."/>
            <person name="Luecker S."/>
            <person name="Lage O.M."/>
            <person name="Pohl T."/>
            <person name="Merkel B.J."/>
            <person name="Hornburger P."/>
            <person name="Mueller R.-W."/>
            <person name="Bruemmer F."/>
            <person name="Labrenz M."/>
            <person name="Spormann A.M."/>
            <person name="Op Den Camp H."/>
            <person name="Overmann J."/>
            <person name="Amann R."/>
            <person name="Jetten M.S.M."/>
            <person name="Mascher T."/>
            <person name="Medema M.H."/>
            <person name="Devos D.P."/>
            <person name="Kaster A.-K."/>
            <person name="Ovreas L."/>
            <person name="Rohde M."/>
            <person name="Galperin M.Y."/>
            <person name="Jogler C."/>
        </authorList>
    </citation>
    <scope>NUCLEOTIDE SEQUENCE [LARGE SCALE GENOMIC DNA]</scope>
    <source>
        <strain evidence="2 3">CA85</strain>
    </source>
</reference>
<protein>
    <submittedName>
        <fullName evidence="2">Virginiamycin B lyase</fullName>
    </submittedName>
</protein>
<gene>
    <name evidence="2" type="primary">vgb_1</name>
    <name evidence="2" type="ORF">CA85_31940</name>
</gene>
<feature type="chain" id="PRO_5022691147" evidence="1">
    <location>
        <begin position="21"/>
        <end position="352"/>
    </location>
</feature>
<keyword evidence="2" id="KW-0456">Lyase</keyword>
<dbReference type="RefSeq" id="WP_146392123.1">
    <property type="nucleotide sequence ID" value="NZ_SJPK01000007.1"/>
</dbReference>
<dbReference type="PANTHER" id="PTHR46388:SF2">
    <property type="entry name" value="NHL REPEAT-CONTAINING PROTEIN 2"/>
    <property type="match status" value="1"/>
</dbReference>
<sequence precursor="true">MNPGSRPFVLSRRWFSVSFAAVTLCCLTARANSQQPEVIGGRDEAVPRPNTPGELHCPFGVQFDTEGRMWVVEYDGGRVLKRIADGTFETVAGASETGYVDGQGAAARFNKLHNLVIAPDGMIYLSEHLNHVIRSLDPKTGVVSTLAGTGEPGYAGDGGSLDQAQFNQPISIALSPNGESLLIADIQNRRVRELNLETRKLRTVAGNGKKGIPQDGSLATEAPLVDPRAVAFDPQGNAYIAERGGHALRIIRDGRIYTLAGTGKAGKQDGPALSATFNGPKHIETGLDGRVYLADDNNDLIRIYDPETEQVSTLNTSPYQLKRPHGVTWYQGDLYLSDSFHHRIIKLAAPSR</sequence>
<dbReference type="Gene3D" id="2.120.10.30">
    <property type="entry name" value="TolB, C-terminal domain"/>
    <property type="match status" value="2"/>
</dbReference>
<evidence type="ECO:0000256" key="1">
    <source>
        <dbReference type="SAM" id="SignalP"/>
    </source>
</evidence>
<proteinExistence type="predicted"/>
<feature type="signal peptide" evidence="1">
    <location>
        <begin position="1"/>
        <end position="20"/>
    </location>
</feature>
<dbReference type="Proteomes" id="UP000318053">
    <property type="component" value="Unassembled WGS sequence"/>
</dbReference>
<comment type="caution">
    <text evidence="2">The sequence shown here is derived from an EMBL/GenBank/DDBJ whole genome shotgun (WGS) entry which is preliminary data.</text>
</comment>
<dbReference type="InterPro" id="IPR011042">
    <property type="entry name" value="6-blade_b-propeller_TolB-like"/>
</dbReference>